<evidence type="ECO:0000313" key="3">
    <source>
        <dbReference type="Proteomes" id="UP001189429"/>
    </source>
</evidence>
<sequence length="180" mass="18961">MRSARGIRGERAPQLDGVAAREAADTDVLFAHDAGHLGEGLSLSLSGGLGAARRRRRTSERLARRLSARGSRRCRGSQGAQIGGAAPEQPPARPGRRSGRQVSAAHARAPAVRYTDGLGPHARVQHLAEQRRGLLPLLICLARAAPSAVPMPPRSRSAAHSSTSHGGASSQCPLFSRARR</sequence>
<organism evidence="2 3">
    <name type="scientific">Prorocentrum cordatum</name>
    <dbReference type="NCBI Taxonomy" id="2364126"/>
    <lineage>
        <taxon>Eukaryota</taxon>
        <taxon>Sar</taxon>
        <taxon>Alveolata</taxon>
        <taxon>Dinophyceae</taxon>
        <taxon>Prorocentrales</taxon>
        <taxon>Prorocentraceae</taxon>
        <taxon>Prorocentrum</taxon>
    </lineage>
</organism>
<evidence type="ECO:0000313" key="2">
    <source>
        <dbReference type="EMBL" id="CAK0903309.1"/>
    </source>
</evidence>
<feature type="region of interest" description="Disordered" evidence="1">
    <location>
        <begin position="148"/>
        <end position="180"/>
    </location>
</feature>
<evidence type="ECO:0000256" key="1">
    <source>
        <dbReference type="SAM" id="MobiDB-lite"/>
    </source>
</evidence>
<accession>A0ABN9XX90</accession>
<comment type="caution">
    <text evidence="2">The sequence shown here is derived from an EMBL/GenBank/DDBJ whole genome shotgun (WGS) entry which is preliminary data.</text>
</comment>
<proteinExistence type="predicted"/>
<keyword evidence="3" id="KW-1185">Reference proteome</keyword>
<protein>
    <submittedName>
        <fullName evidence="2">Uncharacterized protein</fullName>
    </submittedName>
</protein>
<feature type="region of interest" description="Disordered" evidence="1">
    <location>
        <begin position="45"/>
        <end position="108"/>
    </location>
</feature>
<feature type="compositionally biased region" description="Low complexity" evidence="1">
    <location>
        <begin position="154"/>
        <end position="170"/>
    </location>
</feature>
<name>A0ABN9XX90_9DINO</name>
<dbReference type="EMBL" id="CAUYUJ010021203">
    <property type="protein sequence ID" value="CAK0903309.1"/>
    <property type="molecule type" value="Genomic_DNA"/>
</dbReference>
<reference evidence="2" key="1">
    <citation type="submission" date="2023-10" db="EMBL/GenBank/DDBJ databases">
        <authorList>
            <person name="Chen Y."/>
            <person name="Shah S."/>
            <person name="Dougan E. K."/>
            <person name="Thang M."/>
            <person name="Chan C."/>
        </authorList>
    </citation>
    <scope>NUCLEOTIDE SEQUENCE [LARGE SCALE GENOMIC DNA]</scope>
</reference>
<gene>
    <name evidence="2" type="ORF">PCOR1329_LOCUS79659</name>
</gene>
<dbReference type="Proteomes" id="UP001189429">
    <property type="component" value="Unassembled WGS sequence"/>
</dbReference>
<feature type="compositionally biased region" description="Basic residues" evidence="1">
    <location>
        <begin position="52"/>
        <end position="75"/>
    </location>
</feature>